<dbReference type="Proteomes" id="UP001558652">
    <property type="component" value="Unassembled WGS sequence"/>
</dbReference>
<protein>
    <submittedName>
        <fullName evidence="2">Uncharacterized protein</fullName>
    </submittedName>
</protein>
<gene>
    <name evidence="2" type="ORF">AAG570_006767</name>
</gene>
<feature type="transmembrane region" description="Helical" evidence="1">
    <location>
        <begin position="57"/>
        <end position="79"/>
    </location>
</feature>
<keyword evidence="3" id="KW-1185">Reference proteome</keyword>
<proteinExistence type="predicted"/>
<evidence type="ECO:0000313" key="2">
    <source>
        <dbReference type="EMBL" id="KAL1139790.1"/>
    </source>
</evidence>
<evidence type="ECO:0000256" key="1">
    <source>
        <dbReference type="SAM" id="Phobius"/>
    </source>
</evidence>
<keyword evidence="1" id="KW-0812">Transmembrane</keyword>
<keyword evidence="1" id="KW-0472">Membrane</keyword>
<dbReference type="AlphaFoldDB" id="A0ABD0YV06"/>
<keyword evidence="1" id="KW-1133">Transmembrane helix</keyword>
<reference evidence="2 3" key="1">
    <citation type="submission" date="2024-07" db="EMBL/GenBank/DDBJ databases">
        <title>Chromosome-level genome assembly of the water stick insect Ranatra chinensis (Heteroptera: Nepidae).</title>
        <authorList>
            <person name="Liu X."/>
        </authorList>
    </citation>
    <scope>NUCLEOTIDE SEQUENCE [LARGE SCALE GENOMIC DNA]</scope>
    <source>
        <strain evidence="2">Cailab_2021Rc</strain>
        <tissue evidence="2">Muscle</tissue>
    </source>
</reference>
<comment type="caution">
    <text evidence="2">The sequence shown here is derived from an EMBL/GenBank/DDBJ whole genome shotgun (WGS) entry which is preliminary data.</text>
</comment>
<name>A0ABD0YV06_9HEMI</name>
<accession>A0ABD0YV06</accession>
<sequence length="221" mass="24069">MAGYTTLLAIASLCLFSSFAVSGFLLYVWSPADETSLIEAWLEEHGLHHYHVLFKDLGFRVGGLWIMFSAVLAGCRLLGMWNRPFSPVFATTGFGRVRIDGWSVPPAVSQVRRELTPGAGCVDACAGCPAAFPQEATRPAISLRERVELIFIGGPGVRKIRDEVIRSRSRRDDKGASGVSLPVLGASSGKIPWERAMQILTDVAFNLITEISELLLVAVYS</sequence>
<feature type="transmembrane region" description="Helical" evidence="1">
    <location>
        <begin position="7"/>
        <end position="29"/>
    </location>
</feature>
<evidence type="ECO:0000313" key="3">
    <source>
        <dbReference type="Proteomes" id="UP001558652"/>
    </source>
</evidence>
<dbReference type="EMBL" id="JBFDAA010000002">
    <property type="protein sequence ID" value="KAL1139790.1"/>
    <property type="molecule type" value="Genomic_DNA"/>
</dbReference>
<organism evidence="2 3">
    <name type="scientific">Ranatra chinensis</name>
    <dbReference type="NCBI Taxonomy" id="642074"/>
    <lineage>
        <taxon>Eukaryota</taxon>
        <taxon>Metazoa</taxon>
        <taxon>Ecdysozoa</taxon>
        <taxon>Arthropoda</taxon>
        <taxon>Hexapoda</taxon>
        <taxon>Insecta</taxon>
        <taxon>Pterygota</taxon>
        <taxon>Neoptera</taxon>
        <taxon>Paraneoptera</taxon>
        <taxon>Hemiptera</taxon>
        <taxon>Heteroptera</taxon>
        <taxon>Panheteroptera</taxon>
        <taxon>Nepomorpha</taxon>
        <taxon>Nepidae</taxon>
        <taxon>Ranatrinae</taxon>
        <taxon>Ranatra</taxon>
    </lineage>
</organism>